<keyword evidence="1" id="KW-0328">Glycosyltransferase</keyword>
<accession>A0ABS1AUL7</accession>
<evidence type="ECO:0000313" key="4">
    <source>
        <dbReference type="EMBL" id="MBJ9687830.1"/>
    </source>
</evidence>
<dbReference type="Gene3D" id="3.40.50.300">
    <property type="entry name" value="P-loop containing nucleotide triphosphate hydrolases"/>
    <property type="match status" value="1"/>
</dbReference>
<evidence type="ECO:0000256" key="3">
    <source>
        <dbReference type="SAM" id="MobiDB-lite"/>
    </source>
</evidence>
<protein>
    <submittedName>
        <fullName evidence="4">Glycosyltransferase family 4 protein</fullName>
    </submittedName>
</protein>
<dbReference type="SUPFAM" id="SSF52540">
    <property type="entry name" value="P-loop containing nucleoside triphosphate hydrolases"/>
    <property type="match status" value="1"/>
</dbReference>
<dbReference type="PANTHER" id="PTHR12526:SF510">
    <property type="entry name" value="D-INOSITOL 3-PHOSPHATE GLYCOSYLTRANSFERASE"/>
    <property type="match status" value="1"/>
</dbReference>
<dbReference type="PANTHER" id="PTHR12526">
    <property type="entry name" value="GLYCOSYLTRANSFERASE"/>
    <property type="match status" value="1"/>
</dbReference>
<evidence type="ECO:0000256" key="1">
    <source>
        <dbReference type="ARBA" id="ARBA00022676"/>
    </source>
</evidence>
<sequence length="1237" mass="137945">MSAEAAAIGRDKSSAPSDSPGFPPVQAKCCVELFGIRLRPEKLSKNLTYVFFATAWSSVNGGINSFNMDLCNAIARFGIKISIFLPDGGKLDADIPNNIVVHKLRTGLEEFDANSIKFVQQKLGECSSIVWVGHDAITGGIAICLRKAVGGKSVVFHHMDYSNYYFLKPKDGSEKIQNQKYLLREADIVIGVGPRLADNAKHIRSHDMETYTLVPGVPQRSPRKALKFDYRLMMCGRLALSEDRVKNMTAGIKGATTVLARLQGGRGSITLIGATASEVTSIRQSTEQSVAINPIPYIEDREKYFDSLQDADLLLMPSVKEGFGLVAWEALSLGIPVLVSKSSGFFELMQQFGLAESIASVEIKGIPAIDEKTIAAELQQCLAGYTSLKERAIAAAQALQRHTWSKAAETFIELTGGELDISAEDSAPVLAVEQDVDVKQGKVKTTVRDREVQAAGFERFEDVLALTAKRRSLLFPKADSTDSSKKIKFEYWAAWSPQKSHFLYIHPNANLKQTVKRFAELFRQTGQDVPRPLYVLRRDKGESQYIQRLISEEGLKIQVSEFVLKDYIWEFCIDASFKSTVAVAPAHYIDQKIVVQHGIDEGASAGELLLEKLSSSPDANAHLVVAPGGMGKTWLCRNLAASLLSKNADNRLPVLIQAENLREYIEKVGSAHVQIASVYDLYDLYVRSQKIEAPYDKATFELAIICGNIVLIVDGLDELATMLQERFDLSKFLDSVVELSSSLLSSHILLTTRDSLLVDDNATSRLDIAKYELLGFDDSDWKRYAGKRFAKYAYKDELIAKLTSTLSSLKFADVGGRIVPFFVDVLCNVIEDDAVSGFTQSFDLSSDVPPYPSNNEVIDHLIHSVFRREVRRQSIDIPIDELMSVMTELVSEQGENFGIDKLQHALALLWDTKADVLLEKISLNPLFLKGAQSLRLRYDFLQSYFRSLFLIECFRKALSAPEALNAFAKSNAAQSPEVAYLRKYYEGKSADLDDHVRKLIPKLREQIRSEDQKKSELGRRATSGVLKVYAAARNFNSAKMSIKLTELFPSSGGMKSMDGVAIYGDFLPLDFSDTLVTNSKFLDYKNFGRSKFEGARFLSCIFERCLDDIQMNNRLHLAEFDSTCTLGDVSTLVAYSRNSQVVEQAAIEQECLTFLRSFYKSGNLFDPKPLWIKFSEKVRGLKSKSLDKLVPMYLTVKSKKGADTYYALSEEFEASAKGFVDNNYVDARMRSFIDFVR</sequence>
<feature type="region of interest" description="Disordered" evidence="3">
    <location>
        <begin position="1"/>
        <end position="21"/>
    </location>
</feature>
<dbReference type="RefSeq" id="WP_200091395.1">
    <property type="nucleotide sequence ID" value="NZ_JADVKH010000021.1"/>
</dbReference>
<dbReference type="InterPro" id="IPR027417">
    <property type="entry name" value="P-loop_NTPase"/>
</dbReference>
<evidence type="ECO:0000256" key="2">
    <source>
        <dbReference type="ARBA" id="ARBA00022679"/>
    </source>
</evidence>
<dbReference type="SUPFAM" id="SSF53756">
    <property type="entry name" value="UDP-Glycosyltransferase/glycogen phosphorylase"/>
    <property type="match status" value="1"/>
</dbReference>
<dbReference type="Gene3D" id="3.40.50.2000">
    <property type="entry name" value="Glycogen Phosphorylase B"/>
    <property type="match status" value="2"/>
</dbReference>
<name>A0ABS1AUL7_BURVI</name>
<evidence type="ECO:0000313" key="5">
    <source>
        <dbReference type="Proteomes" id="UP000808215"/>
    </source>
</evidence>
<reference evidence="4 5" key="1">
    <citation type="submission" date="2020-11" db="EMBL/GenBank/DDBJ databases">
        <title>Enhanced detection system for hospital associated transmission using whole genome sequencing surveillance.</title>
        <authorList>
            <person name="Harrison L.H."/>
            <person name="Van Tyne D."/>
            <person name="Marsh J.W."/>
            <person name="Griffith M.P."/>
            <person name="Snyder D.J."/>
            <person name="Cooper V.S."/>
            <person name="Mustapha M."/>
        </authorList>
    </citation>
    <scope>NUCLEOTIDE SEQUENCE [LARGE SCALE GENOMIC DNA]</scope>
    <source>
        <strain evidence="4 5">BC00020</strain>
    </source>
</reference>
<dbReference type="CDD" id="cd03801">
    <property type="entry name" value="GT4_PimA-like"/>
    <property type="match status" value="1"/>
</dbReference>
<proteinExistence type="predicted"/>
<dbReference type="Pfam" id="PF20706">
    <property type="entry name" value="GT4-conflict"/>
    <property type="match status" value="1"/>
</dbReference>
<dbReference type="Proteomes" id="UP000808215">
    <property type="component" value="Unassembled WGS sequence"/>
</dbReference>
<gene>
    <name evidence="4" type="ORF">I5589_12135</name>
</gene>
<organism evidence="4 5">
    <name type="scientific">Burkholderia vietnamiensis</name>
    <dbReference type="NCBI Taxonomy" id="60552"/>
    <lineage>
        <taxon>Bacteria</taxon>
        <taxon>Pseudomonadati</taxon>
        <taxon>Pseudomonadota</taxon>
        <taxon>Betaproteobacteria</taxon>
        <taxon>Burkholderiales</taxon>
        <taxon>Burkholderiaceae</taxon>
        <taxon>Burkholderia</taxon>
        <taxon>Burkholderia cepacia complex</taxon>
    </lineage>
</organism>
<keyword evidence="5" id="KW-1185">Reference proteome</keyword>
<dbReference type="EMBL" id="JADVKH010000021">
    <property type="protein sequence ID" value="MBJ9687830.1"/>
    <property type="molecule type" value="Genomic_DNA"/>
</dbReference>
<keyword evidence="2" id="KW-0808">Transferase</keyword>
<comment type="caution">
    <text evidence="4">The sequence shown here is derived from an EMBL/GenBank/DDBJ whole genome shotgun (WGS) entry which is preliminary data.</text>
</comment>